<dbReference type="Proteomes" id="UP000038009">
    <property type="component" value="Unassembled WGS sequence"/>
</dbReference>
<comment type="caution">
    <text evidence="2">The sequence shown here is derived from an EMBL/GenBank/DDBJ whole genome shotgun (WGS) entry which is preliminary data.</text>
</comment>
<reference evidence="2 3" key="1">
    <citation type="journal article" date="2015" name="PLoS Pathog.">
        <title>Leptomonas seymouri: Adaptations to the Dixenous Life Cycle Analyzed by Genome Sequencing, Transcriptome Profiling and Co-infection with Leishmania donovani.</title>
        <authorList>
            <person name="Kraeva N."/>
            <person name="Butenko A."/>
            <person name="Hlavacova J."/>
            <person name="Kostygov A."/>
            <person name="Myskova J."/>
            <person name="Grybchuk D."/>
            <person name="Lestinova T."/>
            <person name="Votypka J."/>
            <person name="Volf P."/>
            <person name="Opperdoes F."/>
            <person name="Flegontov P."/>
            <person name="Lukes J."/>
            <person name="Yurchenko V."/>
        </authorList>
    </citation>
    <scope>NUCLEOTIDE SEQUENCE [LARGE SCALE GENOMIC DNA]</scope>
    <source>
        <strain evidence="2 3">ATCC 30220</strain>
    </source>
</reference>
<keyword evidence="3" id="KW-1185">Reference proteome</keyword>
<protein>
    <submittedName>
        <fullName evidence="2">Uncharacterized protein</fullName>
    </submittedName>
</protein>
<dbReference type="VEuPathDB" id="TriTrypDB:Lsey_0144_0160"/>
<dbReference type="EMBL" id="LJSK01000144">
    <property type="protein sequence ID" value="KPI86182.1"/>
    <property type="molecule type" value="Genomic_DNA"/>
</dbReference>
<evidence type="ECO:0000256" key="1">
    <source>
        <dbReference type="SAM" id="MobiDB-lite"/>
    </source>
</evidence>
<gene>
    <name evidence="2" type="ORF">ABL78_4771</name>
</gene>
<evidence type="ECO:0000313" key="3">
    <source>
        <dbReference type="Proteomes" id="UP000038009"/>
    </source>
</evidence>
<evidence type="ECO:0000313" key="2">
    <source>
        <dbReference type="EMBL" id="KPI86182.1"/>
    </source>
</evidence>
<sequence length="125" mass="13598">MHPYKDSILETFLSPLPIHKCNDPLSMPNTRDGGDLTVVVQTELSHLAQGVSPDSTKHASVGRQQPAVFLPLAHQSAKVHHEGGFAVIYSLEACEERPRAILAKLPGHHQQPSWDVETAPKPGIS</sequence>
<dbReference type="AlphaFoldDB" id="A0A0N1IJZ2"/>
<organism evidence="2 3">
    <name type="scientific">Leptomonas seymouri</name>
    <dbReference type="NCBI Taxonomy" id="5684"/>
    <lineage>
        <taxon>Eukaryota</taxon>
        <taxon>Discoba</taxon>
        <taxon>Euglenozoa</taxon>
        <taxon>Kinetoplastea</taxon>
        <taxon>Metakinetoplastina</taxon>
        <taxon>Trypanosomatida</taxon>
        <taxon>Trypanosomatidae</taxon>
        <taxon>Leishmaniinae</taxon>
        <taxon>Leptomonas</taxon>
    </lineage>
</organism>
<proteinExistence type="predicted"/>
<name>A0A0N1IJZ2_LEPSE</name>
<feature type="region of interest" description="Disordered" evidence="1">
    <location>
        <begin position="104"/>
        <end position="125"/>
    </location>
</feature>
<accession>A0A0N1IJZ2</accession>